<keyword evidence="2" id="KW-1003">Cell membrane</keyword>
<gene>
    <name evidence="8" type="ORF">KCX74_01205</name>
</gene>
<evidence type="ECO:0000256" key="6">
    <source>
        <dbReference type="SAM" id="Phobius"/>
    </source>
</evidence>
<dbReference type="PANTHER" id="PTHR30294:SF29">
    <property type="entry name" value="MULTIDRUG ABC TRANSPORTER PERMEASE YBHS-RELATED"/>
    <property type="match status" value="1"/>
</dbReference>
<evidence type="ECO:0000313" key="8">
    <source>
        <dbReference type="EMBL" id="MBR7794655.1"/>
    </source>
</evidence>
<dbReference type="InterPro" id="IPR013525">
    <property type="entry name" value="ABC2_TM"/>
</dbReference>
<dbReference type="InterPro" id="IPR051449">
    <property type="entry name" value="ABC-2_transporter_component"/>
</dbReference>
<feature type="domain" description="ABC-2 type transporter transmembrane" evidence="7">
    <location>
        <begin position="20"/>
        <end position="407"/>
    </location>
</feature>
<reference evidence="8" key="1">
    <citation type="submission" date="2021-04" db="EMBL/GenBank/DDBJ databases">
        <title>Isolation and polyphasic classification of algal microorganism.</title>
        <authorList>
            <person name="Wang S."/>
        </authorList>
    </citation>
    <scope>NUCLEOTIDE SEQUENCE</scope>
    <source>
        <strain evidence="8">720a</strain>
    </source>
</reference>
<feature type="transmembrane region" description="Helical" evidence="6">
    <location>
        <begin position="359"/>
        <end position="380"/>
    </location>
</feature>
<feature type="transmembrane region" description="Helical" evidence="6">
    <location>
        <begin position="392"/>
        <end position="410"/>
    </location>
</feature>
<dbReference type="Proteomes" id="UP000675284">
    <property type="component" value="Unassembled WGS sequence"/>
</dbReference>
<evidence type="ECO:0000256" key="3">
    <source>
        <dbReference type="ARBA" id="ARBA00022692"/>
    </source>
</evidence>
<proteinExistence type="predicted"/>
<sequence length="417" mass="45790">MIGQIIKKQALLLIRNPVQLLLLIGLPIILILILGNALGSMMNGDSSGLKVKLALIEHQPENEQVENFLASIDNPKGTKVEQSDVTNIAPIQTLKSILTNDELKGVIDVREVPFSEKQAVLDDNTYTAVIEIPRKFTHDFLSYTIFGEGNKPKLQLYENEQQQIGAGVIRSLLEDLQRQYTLASFLQEKEIDQQVLAVETALLNNNQQSINQKNPVTSKGYYTIGMAVMTVLYIAATIGSLAFMEKRIFVFNRIIIGNMSRWVYFTGILLSGMIFGCLHLGIIFSFAWITFGVSWPNIMALLLVTFAFSIAVGGIAVLLTAISYRLHSETVTNFFSGIVVSLMALMGGSFYPIGDNSTFIQTLGNLTPNGAGMSAYLSILRGDNISVISSNILFLCLFGMAMILIAASTFPKRGEAV</sequence>
<keyword evidence="9" id="KW-1185">Reference proteome</keyword>
<keyword evidence="3 6" id="KW-0812">Transmembrane</keyword>
<keyword evidence="4 6" id="KW-1133">Transmembrane helix</keyword>
<feature type="transmembrane region" description="Helical" evidence="6">
    <location>
        <begin position="297"/>
        <end position="322"/>
    </location>
</feature>
<evidence type="ECO:0000256" key="2">
    <source>
        <dbReference type="ARBA" id="ARBA00022475"/>
    </source>
</evidence>
<comment type="caution">
    <text evidence="8">The sequence shown here is derived from an EMBL/GenBank/DDBJ whole genome shotgun (WGS) entry which is preliminary data.</text>
</comment>
<feature type="transmembrane region" description="Helical" evidence="6">
    <location>
        <begin position="334"/>
        <end position="353"/>
    </location>
</feature>
<name>A0A941IAU9_9BACI</name>
<feature type="transmembrane region" description="Helical" evidence="6">
    <location>
        <begin position="263"/>
        <end position="291"/>
    </location>
</feature>
<accession>A0A941IAU9</accession>
<evidence type="ECO:0000313" key="9">
    <source>
        <dbReference type="Proteomes" id="UP000675284"/>
    </source>
</evidence>
<evidence type="ECO:0000259" key="7">
    <source>
        <dbReference type="Pfam" id="PF12698"/>
    </source>
</evidence>
<feature type="transmembrane region" description="Helical" evidence="6">
    <location>
        <begin position="221"/>
        <end position="243"/>
    </location>
</feature>
<organism evidence="8 9">
    <name type="scientific">Virgibacillus salarius</name>
    <dbReference type="NCBI Taxonomy" id="447199"/>
    <lineage>
        <taxon>Bacteria</taxon>
        <taxon>Bacillati</taxon>
        <taxon>Bacillota</taxon>
        <taxon>Bacilli</taxon>
        <taxon>Bacillales</taxon>
        <taxon>Bacillaceae</taxon>
        <taxon>Virgibacillus</taxon>
    </lineage>
</organism>
<evidence type="ECO:0000256" key="4">
    <source>
        <dbReference type="ARBA" id="ARBA00022989"/>
    </source>
</evidence>
<dbReference type="PANTHER" id="PTHR30294">
    <property type="entry name" value="MEMBRANE COMPONENT OF ABC TRANSPORTER YHHJ-RELATED"/>
    <property type="match status" value="1"/>
</dbReference>
<comment type="subcellular location">
    <subcellularLocation>
        <location evidence="1">Cell membrane</location>
        <topology evidence="1">Multi-pass membrane protein</topology>
    </subcellularLocation>
</comment>
<protein>
    <submittedName>
        <fullName evidence="8">ABC transporter permease</fullName>
    </submittedName>
</protein>
<evidence type="ECO:0000256" key="5">
    <source>
        <dbReference type="ARBA" id="ARBA00023136"/>
    </source>
</evidence>
<feature type="transmembrane region" description="Helical" evidence="6">
    <location>
        <begin position="20"/>
        <end position="42"/>
    </location>
</feature>
<dbReference type="EMBL" id="JAGSOT010000002">
    <property type="protein sequence ID" value="MBR7794655.1"/>
    <property type="molecule type" value="Genomic_DNA"/>
</dbReference>
<dbReference type="AlphaFoldDB" id="A0A941IAU9"/>
<dbReference type="RefSeq" id="WP_026679956.1">
    <property type="nucleotide sequence ID" value="NZ_BAAACY010000074.1"/>
</dbReference>
<evidence type="ECO:0000256" key="1">
    <source>
        <dbReference type="ARBA" id="ARBA00004651"/>
    </source>
</evidence>
<dbReference type="GO" id="GO:0140359">
    <property type="term" value="F:ABC-type transporter activity"/>
    <property type="evidence" value="ECO:0007669"/>
    <property type="project" value="InterPro"/>
</dbReference>
<dbReference type="GO" id="GO:0005886">
    <property type="term" value="C:plasma membrane"/>
    <property type="evidence" value="ECO:0007669"/>
    <property type="project" value="UniProtKB-SubCell"/>
</dbReference>
<keyword evidence="5 6" id="KW-0472">Membrane</keyword>
<dbReference type="Pfam" id="PF12698">
    <property type="entry name" value="ABC2_membrane_3"/>
    <property type="match status" value="1"/>
</dbReference>